<evidence type="ECO:0008006" key="8">
    <source>
        <dbReference type="Google" id="ProtNLM"/>
    </source>
</evidence>
<comment type="caution">
    <text evidence="6">The sequence shown here is derived from an EMBL/GenBank/DDBJ whole genome shotgun (WGS) entry which is preliminary data.</text>
</comment>
<feature type="domain" description="Ubiquitin fusion degradation protein UFD1 N-terminal subdomain 1" evidence="4">
    <location>
        <begin position="19"/>
        <end position="118"/>
    </location>
</feature>
<feature type="compositionally biased region" description="Low complexity" evidence="3">
    <location>
        <begin position="222"/>
        <end position="235"/>
    </location>
</feature>
<proteinExistence type="inferred from homology"/>
<evidence type="ECO:0000313" key="7">
    <source>
        <dbReference type="Proteomes" id="UP000886523"/>
    </source>
</evidence>
<reference evidence="6" key="1">
    <citation type="journal article" date="2020" name="Nat. Commun.">
        <title>Large-scale genome sequencing of mycorrhizal fungi provides insights into the early evolution of symbiotic traits.</title>
        <authorList>
            <person name="Miyauchi S."/>
            <person name="Kiss E."/>
            <person name="Kuo A."/>
            <person name="Drula E."/>
            <person name="Kohler A."/>
            <person name="Sanchez-Garcia M."/>
            <person name="Morin E."/>
            <person name="Andreopoulos B."/>
            <person name="Barry K.W."/>
            <person name="Bonito G."/>
            <person name="Buee M."/>
            <person name="Carver A."/>
            <person name="Chen C."/>
            <person name="Cichocki N."/>
            <person name="Clum A."/>
            <person name="Culley D."/>
            <person name="Crous P.W."/>
            <person name="Fauchery L."/>
            <person name="Girlanda M."/>
            <person name="Hayes R.D."/>
            <person name="Keri Z."/>
            <person name="LaButti K."/>
            <person name="Lipzen A."/>
            <person name="Lombard V."/>
            <person name="Magnuson J."/>
            <person name="Maillard F."/>
            <person name="Murat C."/>
            <person name="Nolan M."/>
            <person name="Ohm R.A."/>
            <person name="Pangilinan J."/>
            <person name="Pereira M.F."/>
            <person name="Perotto S."/>
            <person name="Peter M."/>
            <person name="Pfister S."/>
            <person name="Riley R."/>
            <person name="Sitrit Y."/>
            <person name="Stielow J.B."/>
            <person name="Szollosi G."/>
            <person name="Zifcakova L."/>
            <person name="Stursova M."/>
            <person name="Spatafora J.W."/>
            <person name="Tedersoo L."/>
            <person name="Vaario L.M."/>
            <person name="Yamada A."/>
            <person name="Yan M."/>
            <person name="Wang P."/>
            <person name="Xu J."/>
            <person name="Bruns T."/>
            <person name="Baldrian P."/>
            <person name="Vilgalys R."/>
            <person name="Dunand C."/>
            <person name="Henrissat B."/>
            <person name="Grigoriev I.V."/>
            <person name="Hibbett D."/>
            <person name="Nagy L.G."/>
            <person name="Martin F.M."/>
        </authorList>
    </citation>
    <scope>NUCLEOTIDE SEQUENCE</scope>
    <source>
        <strain evidence="6">UP504</strain>
    </source>
</reference>
<feature type="compositionally biased region" description="Polar residues" evidence="3">
    <location>
        <begin position="242"/>
        <end position="253"/>
    </location>
</feature>
<dbReference type="Gene3D" id="3.10.330.10">
    <property type="match status" value="1"/>
</dbReference>
<feature type="compositionally biased region" description="Basic residues" evidence="3">
    <location>
        <begin position="269"/>
        <end position="278"/>
    </location>
</feature>
<comment type="similarity">
    <text evidence="1">Belongs to the UFD1 family.</text>
</comment>
<dbReference type="Pfam" id="PF24842">
    <property type="entry name" value="UFD1_N2"/>
    <property type="match status" value="1"/>
</dbReference>
<dbReference type="GO" id="GO:0036503">
    <property type="term" value="P:ERAD pathway"/>
    <property type="evidence" value="ECO:0007669"/>
    <property type="project" value="TreeGrafter"/>
</dbReference>
<dbReference type="AlphaFoldDB" id="A0A9P6BAK1"/>
<dbReference type="InterPro" id="IPR042299">
    <property type="entry name" value="Ufd1-like_Nn"/>
</dbReference>
<dbReference type="GO" id="GO:0031593">
    <property type="term" value="F:polyubiquitin modification-dependent protein binding"/>
    <property type="evidence" value="ECO:0007669"/>
    <property type="project" value="TreeGrafter"/>
</dbReference>
<sequence length="368" mass="40523">MTGGAWGVHTAPRAHPRAYDEYMKAYSVAMLPGKERDYLSYGGKIIMPPSALANLSNLDIESPWTFQLRNPSNPAASTHAGVLEFIAQEGVVHLPFWMMKTLRLSEGDPIRITGAQLPKGKLVKIQAQSTTFLEISDPKVVLEQALRNFSTLTQGDMIEIVYNSMVFEILIMEIKPEGPGISLLDTDLEVDFAPPKGYVEPKRPEPAPPETMASKLKIDLNSSTPVSSRPGSSLSDAARRTALNSSAVPSSGASEFESFKGTGQTLNGRKTKGKGKSVRKIEEVDASSKIIRTDKARIATNDTIDDGKPVPAPLRLPHGKLFFGFPVVPIKPQRARMKRRHQILPHRLLMWARFDYLGFSEIRLAVAH</sequence>
<evidence type="ECO:0000256" key="1">
    <source>
        <dbReference type="ARBA" id="ARBA00006043"/>
    </source>
</evidence>
<dbReference type="InterPro" id="IPR055417">
    <property type="entry name" value="UFD1_N1"/>
</dbReference>
<dbReference type="GO" id="GO:0034098">
    <property type="term" value="C:VCP-NPL4-UFD1 AAA ATPase complex"/>
    <property type="evidence" value="ECO:0007669"/>
    <property type="project" value="TreeGrafter"/>
</dbReference>
<gene>
    <name evidence="6" type="ORF">BS47DRAFT_643311</name>
</gene>
<evidence type="ECO:0000256" key="3">
    <source>
        <dbReference type="SAM" id="MobiDB-lite"/>
    </source>
</evidence>
<evidence type="ECO:0000256" key="2">
    <source>
        <dbReference type="ARBA" id="ARBA00022786"/>
    </source>
</evidence>
<accession>A0A9P6BAK1</accession>
<dbReference type="PANTHER" id="PTHR12555:SF13">
    <property type="entry name" value="UBIQUITIN RECOGNITION FACTOR IN ER-ASSOCIATED DEGRADATION PROTEIN 1"/>
    <property type="match status" value="1"/>
</dbReference>
<dbReference type="Pfam" id="PF03152">
    <property type="entry name" value="UFD1_N1"/>
    <property type="match status" value="1"/>
</dbReference>
<dbReference type="OrthoDB" id="422728at2759"/>
<keyword evidence="7" id="KW-1185">Reference proteome</keyword>
<dbReference type="InterPro" id="IPR004854">
    <property type="entry name" value="Ufd1-like"/>
</dbReference>
<keyword evidence="2" id="KW-0833">Ubl conjugation pathway</keyword>
<protein>
    <recommendedName>
        <fullName evidence="8">UFD1-domain-containing protein</fullName>
    </recommendedName>
</protein>
<feature type="domain" description="Ubiquitin fusion degradation protein UFD1 N-terminal subdomain 2" evidence="5">
    <location>
        <begin position="119"/>
        <end position="195"/>
    </location>
</feature>
<feature type="region of interest" description="Disordered" evidence="3">
    <location>
        <begin position="219"/>
        <end position="278"/>
    </location>
</feature>
<organism evidence="6 7">
    <name type="scientific">Hydnum rufescens UP504</name>
    <dbReference type="NCBI Taxonomy" id="1448309"/>
    <lineage>
        <taxon>Eukaryota</taxon>
        <taxon>Fungi</taxon>
        <taxon>Dikarya</taxon>
        <taxon>Basidiomycota</taxon>
        <taxon>Agaricomycotina</taxon>
        <taxon>Agaricomycetes</taxon>
        <taxon>Cantharellales</taxon>
        <taxon>Hydnaceae</taxon>
        <taxon>Hydnum</taxon>
    </lineage>
</organism>
<evidence type="ECO:0000313" key="6">
    <source>
        <dbReference type="EMBL" id="KAF9520565.1"/>
    </source>
</evidence>
<evidence type="ECO:0000259" key="4">
    <source>
        <dbReference type="Pfam" id="PF03152"/>
    </source>
</evidence>
<evidence type="ECO:0000259" key="5">
    <source>
        <dbReference type="Pfam" id="PF24842"/>
    </source>
</evidence>
<dbReference type="Proteomes" id="UP000886523">
    <property type="component" value="Unassembled WGS sequence"/>
</dbReference>
<dbReference type="EMBL" id="MU128911">
    <property type="protein sequence ID" value="KAF9520565.1"/>
    <property type="molecule type" value="Genomic_DNA"/>
</dbReference>
<dbReference type="InterPro" id="IPR055418">
    <property type="entry name" value="UFD1_N2"/>
</dbReference>
<dbReference type="GO" id="GO:0006511">
    <property type="term" value="P:ubiquitin-dependent protein catabolic process"/>
    <property type="evidence" value="ECO:0007669"/>
    <property type="project" value="InterPro"/>
</dbReference>
<name>A0A9P6BAK1_9AGAM</name>
<dbReference type="PANTHER" id="PTHR12555">
    <property type="entry name" value="UBIQUITIN FUSION DEGRADATON PROTEIN 1"/>
    <property type="match status" value="1"/>
</dbReference>
<dbReference type="Gene3D" id="2.40.40.50">
    <property type="entry name" value="Ubiquitin fusion degradation protein UFD1, N-terminal domain"/>
    <property type="match status" value="1"/>
</dbReference>